<dbReference type="PANTHER" id="PTHR43667:SF2">
    <property type="entry name" value="FATTY ACID C-METHYL TRANSFERASE"/>
    <property type="match status" value="1"/>
</dbReference>
<dbReference type="AlphaFoldDB" id="A0A9D1XBB2"/>
<dbReference type="GO" id="GO:0008168">
    <property type="term" value="F:methyltransferase activity"/>
    <property type="evidence" value="ECO:0007669"/>
    <property type="project" value="UniProtKB-KW"/>
</dbReference>
<dbReference type="EMBL" id="DXEK01000002">
    <property type="protein sequence ID" value="HIX75996.1"/>
    <property type="molecule type" value="Genomic_DNA"/>
</dbReference>
<dbReference type="PANTHER" id="PTHR43667">
    <property type="entry name" value="CYCLOPROPANE-FATTY-ACYL-PHOSPHOLIPID SYNTHASE"/>
    <property type="match status" value="1"/>
</dbReference>
<organism evidence="1 2">
    <name type="scientific">Candidatus Fusicatenibacter merdavium</name>
    <dbReference type="NCBI Taxonomy" id="2838600"/>
    <lineage>
        <taxon>Bacteria</taxon>
        <taxon>Bacillati</taxon>
        <taxon>Bacillota</taxon>
        <taxon>Clostridia</taxon>
        <taxon>Lachnospirales</taxon>
        <taxon>Lachnospiraceae</taxon>
        <taxon>Fusicatenibacter</taxon>
    </lineage>
</organism>
<dbReference type="InterPro" id="IPR050723">
    <property type="entry name" value="CFA/CMAS"/>
</dbReference>
<proteinExistence type="predicted"/>
<evidence type="ECO:0000313" key="1">
    <source>
        <dbReference type="EMBL" id="HIX75996.1"/>
    </source>
</evidence>
<keyword evidence="1" id="KW-0808">Transferase</keyword>
<dbReference type="GO" id="GO:0032259">
    <property type="term" value="P:methylation"/>
    <property type="evidence" value="ECO:0007669"/>
    <property type="project" value="UniProtKB-KW"/>
</dbReference>
<sequence length="303" mass="34846">MTEKIGGVILNYDYYSGQDLYSDGDAVEEKILSIVKKESGYEFVNDAYGEWAVMYHLSRQRENIVEPMDIRKTDEVLEIGAGMGAVTGALARKCRKVDCIELSKRRSLVNAYRHRTLSNIEILVGNFQDIRLEKKYDVVTLIGVLEYGYHYIDSERPYEDFIRKVSSCLKPGGRLYVAIENKLGLKYFAGYHEDHLGRPFVGLEGYRKSDKVKTFSHSQLKRLLLENGFASTYFYYPFPDYKLPTVIYSDDVIENVDIDFPEQSNYDLPVLQNFNMNKVFESLKGASERRMLANSFLVEAVKG</sequence>
<reference evidence="1" key="1">
    <citation type="journal article" date="2021" name="PeerJ">
        <title>Extensive microbial diversity within the chicken gut microbiome revealed by metagenomics and culture.</title>
        <authorList>
            <person name="Gilroy R."/>
            <person name="Ravi A."/>
            <person name="Getino M."/>
            <person name="Pursley I."/>
            <person name="Horton D.L."/>
            <person name="Alikhan N.F."/>
            <person name="Baker D."/>
            <person name="Gharbi K."/>
            <person name="Hall N."/>
            <person name="Watson M."/>
            <person name="Adriaenssens E.M."/>
            <person name="Foster-Nyarko E."/>
            <person name="Jarju S."/>
            <person name="Secka A."/>
            <person name="Antonio M."/>
            <person name="Oren A."/>
            <person name="Chaudhuri R.R."/>
            <person name="La Ragione R."/>
            <person name="Hildebrand F."/>
            <person name="Pallen M.J."/>
        </authorList>
    </citation>
    <scope>NUCLEOTIDE SEQUENCE</scope>
    <source>
        <strain evidence="1">CHK183-1962</strain>
    </source>
</reference>
<dbReference type="Pfam" id="PF13489">
    <property type="entry name" value="Methyltransf_23"/>
    <property type="match status" value="1"/>
</dbReference>
<reference evidence="1" key="2">
    <citation type="submission" date="2021-04" db="EMBL/GenBank/DDBJ databases">
        <authorList>
            <person name="Gilroy R."/>
        </authorList>
    </citation>
    <scope>NUCLEOTIDE SEQUENCE</scope>
    <source>
        <strain evidence="1">CHK183-1962</strain>
    </source>
</reference>
<dbReference type="SUPFAM" id="SSF53335">
    <property type="entry name" value="S-adenosyl-L-methionine-dependent methyltransferases"/>
    <property type="match status" value="1"/>
</dbReference>
<comment type="caution">
    <text evidence="1">The sequence shown here is derived from an EMBL/GenBank/DDBJ whole genome shotgun (WGS) entry which is preliminary data.</text>
</comment>
<name>A0A9D1XBB2_9FIRM</name>
<accession>A0A9D1XBB2</accession>
<dbReference type="Proteomes" id="UP000886890">
    <property type="component" value="Unassembled WGS sequence"/>
</dbReference>
<keyword evidence="1" id="KW-0489">Methyltransferase</keyword>
<protein>
    <submittedName>
        <fullName evidence="1">Class I SAM-dependent methyltransferase</fullName>
    </submittedName>
</protein>
<evidence type="ECO:0000313" key="2">
    <source>
        <dbReference type="Proteomes" id="UP000886890"/>
    </source>
</evidence>
<dbReference type="Gene3D" id="3.40.50.150">
    <property type="entry name" value="Vaccinia Virus protein VP39"/>
    <property type="match status" value="1"/>
</dbReference>
<dbReference type="CDD" id="cd02440">
    <property type="entry name" value="AdoMet_MTases"/>
    <property type="match status" value="1"/>
</dbReference>
<dbReference type="InterPro" id="IPR029063">
    <property type="entry name" value="SAM-dependent_MTases_sf"/>
</dbReference>
<gene>
    <name evidence="1" type="ORF">H9734_00110</name>
</gene>